<dbReference type="EMBL" id="MFES01000002">
    <property type="protein sequence ID" value="OGE86521.1"/>
    <property type="molecule type" value="Genomic_DNA"/>
</dbReference>
<dbReference type="PANTHER" id="PTHR33452:SF1">
    <property type="entry name" value="INNER MEMBRANE PROTEIN YPHA-RELATED"/>
    <property type="match status" value="1"/>
</dbReference>
<comment type="similarity">
    <text evidence="2">Belongs to the DoxX family.</text>
</comment>
<name>A0A1F5P992_9BACT</name>
<evidence type="ECO:0000256" key="6">
    <source>
        <dbReference type="ARBA" id="ARBA00023136"/>
    </source>
</evidence>
<comment type="subcellular location">
    <subcellularLocation>
        <location evidence="1">Cell membrane</location>
        <topology evidence="1">Multi-pass membrane protein</topology>
    </subcellularLocation>
</comment>
<accession>A0A1F5P992</accession>
<gene>
    <name evidence="8" type="ORF">A3J48_00165</name>
</gene>
<evidence type="ECO:0000256" key="1">
    <source>
        <dbReference type="ARBA" id="ARBA00004651"/>
    </source>
</evidence>
<dbReference type="InterPro" id="IPR051907">
    <property type="entry name" value="DoxX-like_oxidoreductase"/>
</dbReference>
<evidence type="ECO:0000313" key="9">
    <source>
        <dbReference type="Proteomes" id="UP000176786"/>
    </source>
</evidence>
<reference evidence="8 9" key="1">
    <citation type="journal article" date="2016" name="Nat. Commun.">
        <title>Thousands of microbial genomes shed light on interconnected biogeochemical processes in an aquifer system.</title>
        <authorList>
            <person name="Anantharaman K."/>
            <person name="Brown C.T."/>
            <person name="Hug L.A."/>
            <person name="Sharon I."/>
            <person name="Castelle C.J."/>
            <person name="Probst A.J."/>
            <person name="Thomas B.C."/>
            <person name="Singh A."/>
            <person name="Wilkins M.J."/>
            <person name="Karaoz U."/>
            <person name="Brodie E.L."/>
            <person name="Williams K.H."/>
            <person name="Hubbard S.S."/>
            <person name="Banfield J.F."/>
        </authorList>
    </citation>
    <scope>NUCLEOTIDE SEQUENCE [LARGE SCALE GENOMIC DNA]</scope>
</reference>
<feature type="transmembrane region" description="Helical" evidence="7">
    <location>
        <begin position="117"/>
        <end position="136"/>
    </location>
</feature>
<comment type="caution">
    <text evidence="8">The sequence shown here is derived from an EMBL/GenBank/DDBJ whole genome shotgun (WGS) entry which is preliminary data.</text>
</comment>
<dbReference type="Pfam" id="PF07681">
    <property type="entry name" value="DoxX"/>
    <property type="match status" value="1"/>
</dbReference>
<evidence type="ECO:0000313" key="8">
    <source>
        <dbReference type="EMBL" id="OGE86521.1"/>
    </source>
</evidence>
<dbReference type="GO" id="GO:0005886">
    <property type="term" value="C:plasma membrane"/>
    <property type="evidence" value="ECO:0007669"/>
    <property type="project" value="UniProtKB-SubCell"/>
</dbReference>
<dbReference type="Proteomes" id="UP000176786">
    <property type="component" value="Unassembled WGS sequence"/>
</dbReference>
<feature type="transmembrane region" description="Helical" evidence="7">
    <location>
        <begin position="74"/>
        <end position="97"/>
    </location>
</feature>
<protein>
    <recommendedName>
        <fullName evidence="10">DoxX subfamily</fullName>
    </recommendedName>
</protein>
<keyword evidence="3" id="KW-1003">Cell membrane</keyword>
<evidence type="ECO:0000256" key="7">
    <source>
        <dbReference type="SAM" id="Phobius"/>
    </source>
</evidence>
<dbReference type="STRING" id="1817832.A3J48_00165"/>
<dbReference type="InterPro" id="IPR032808">
    <property type="entry name" value="DoxX"/>
</dbReference>
<dbReference type="AlphaFoldDB" id="A0A1F5P992"/>
<keyword evidence="6 7" id="KW-0472">Membrane</keyword>
<evidence type="ECO:0000256" key="3">
    <source>
        <dbReference type="ARBA" id="ARBA00022475"/>
    </source>
</evidence>
<evidence type="ECO:0000256" key="5">
    <source>
        <dbReference type="ARBA" id="ARBA00022989"/>
    </source>
</evidence>
<dbReference type="PANTHER" id="PTHR33452">
    <property type="entry name" value="OXIDOREDUCTASE CATD-RELATED"/>
    <property type="match status" value="1"/>
</dbReference>
<evidence type="ECO:0008006" key="10">
    <source>
        <dbReference type="Google" id="ProtNLM"/>
    </source>
</evidence>
<sequence>MNKYQKKLVFALRITIGWLFLYAGITKVLNPDWSAAGYLNNAQSFTGFYQWLASDNMIAITNFANAWGLTIIGFLLLVGLFVRWASIAGAVVMMLYYFPILNFPKVGDHSYIVDEHIIYAVVLLLLGALKAGEYWGSEDWGRKLLKRR</sequence>
<evidence type="ECO:0000256" key="4">
    <source>
        <dbReference type="ARBA" id="ARBA00022692"/>
    </source>
</evidence>
<keyword evidence="4 7" id="KW-0812">Transmembrane</keyword>
<evidence type="ECO:0000256" key="2">
    <source>
        <dbReference type="ARBA" id="ARBA00006679"/>
    </source>
</evidence>
<keyword evidence="5 7" id="KW-1133">Transmembrane helix</keyword>
<proteinExistence type="inferred from homology"/>
<organism evidence="8 9">
    <name type="scientific">Candidatus Doudnabacteria bacterium RIFCSPHIGHO2_02_FULL_46_11</name>
    <dbReference type="NCBI Taxonomy" id="1817832"/>
    <lineage>
        <taxon>Bacteria</taxon>
        <taxon>Candidatus Doudnaibacteriota</taxon>
    </lineage>
</organism>